<protein>
    <recommendedName>
        <fullName evidence="2">AAA+ ATPase domain-containing protein</fullName>
    </recommendedName>
</protein>
<dbReference type="SUPFAM" id="SSF52540">
    <property type="entry name" value="P-loop containing nucleoside triphosphate hydrolases"/>
    <property type="match status" value="1"/>
</dbReference>
<evidence type="ECO:0000259" key="2">
    <source>
        <dbReference type="SMART" id="SM00382"/>
    </source>
</evidence>
<evidence type="ECO:0000313" key="3">
    <source>
        <dbReference type="EMBL" id="GAA2639974.1"/>
    </source>
</evidence>
<accession>A0ABP6DH93</accession>
<reference evidence="4" key="1">
    <citation type="journal article" date="2019" name="Int. J. Syst. Evol. Microbiol.">
        <title>The Global Catalogue of Microorganisms (GCM) 10K type strain sequencing project: providing services to taxonomists for standard genome sequencing and annotation.</title>
        <authorList>
            <consortium name="The Broad Institute Genomics Platform"/>
            <consortium name="The Broad Institute Genome Sequencing Center for Infectious Disease"/>
            <person name="Wu L."/>
            <person name="Ma J."/>
        </authorList>
    </citation>
    <scope>NUCLEOTIDE SEQUENCE [LARGE SCALE GENOMIC DNA]</scope>
    <source>
        <strain evidence="4">JCM 16373</strain>
    </source>
</reference>
<dbReference type="Proteomes" id="UP001501447">
    <property type="component" value="Unassembled WGS sequence"/>
</dbReference>
<evidence type="ECO:0000313" key="4">
    <source>
        <dbReference type="Proteomes" id="UP001501447"/>
    </source>
</evidence>
<proteinExistence type="predicted"/>
<feature type="domain" description="AAA+ ATPase" evidence="2">
    <location>
        <begin position="351"/>
        <end position="500"/>
    </location>
</feature>
<dbReference type="SMART" id="SM00382">
    <property type="entry name" value="AAA"/>
    <property type="match status" value="1"/>
</dbReference>
<dbReference type="RefSeq" id="WP_344570788.1">
    <property type="nucleotide sequence ID" value="NZ_BAAARJ010000037.1"/>
</dbReference>
<feature type="region of interest" description="Disordered" evidence="1">
    <location>
        <begin position="207"/>
        <end position="228"/>
    </location>
</feature>
<keyword evidence="4" id="KW-1185">Reference proteome</keyword>
<dbReference type="Gene3D" id="3.40.50.300">
    <property type="entry name" value="P-loop containing nucleotide triphosphate hydrolases"/>
    <property type="match status" value="1"/>
</dbReference>
<name>A0ABP6DH93_9ACTN</name>
<dbReference type="InterPro" id="IPR003593">
    <property type="entry name" value="AAA+_ATPase"/>
</dbReference>
<gene>
    <name evidence="3" type="ORF">GCM10009863_66390</name>
</gene>
<organism evidence="3 4">
    <name type="scientific">Streptomyces axinellae</name>
    <dbReference type="NCBI Taxonomy" id="552788"/>
    <lineage>
        <taxon>Bacteria</taxon>
        <taxon>Bacillati</taxon>
        <taxon>Actinomycetota</taxon>
        <taxon>Actinomycetes</taxon>
        <taxon>Kitasatosporales</taxon>
        <taxon>Streptomycetaceae</taxon>
        <taxon>Streptomyces</taxon>
    </lineage>
</organism>
<evidence type="ECO:0000256" key="1">
    <source>
        <dbReference type="SAM" id="MobiDB-lite"/>
    </source>
</evidence>
<sequence length="688" mass="75923">MAGSIGKGARHLRGEWDRWWTADDQTDTHIAHRVLNDQYRIWQRIHQRTKSEVHQNIGLLKQQQKQATYMQMQRMQMQKQMRGRGYGGYGLMGMGGASPMISYRMMQWAQLQMKINQQEFEFTELTPGMLEIGRGQLRARRHRAAAATALGMAAVWGLIGWASPVAAALLLVVAAAVSSAAAWSAGRNPKPRRPPVPRLLFVPKTVPEHTEPAQEPEPEPFPIREAGRDPKRAQESVRLALAKHGAKITNVAVPEQTDWGWRVRLVSEGTLAELVRLLPKLAPTLRVGENRLTVQRTTPEDAADLTMRILTSDPFAEPLPYPQRSPGSCTITQPVSLGLSLEGETTPVVLAGQHVIITANTGGGKSALTQCLAEYATACRDAVVVDIDPFKRGLRSLSQAAVRSARTAQEAEPLLEELVERARARIASLPPTQPMWRPTPDAPAIVVFLDEFPKLSKRGRELGIDLLRLGREAMVTVVICTQDASEDAMGDAIADVPGVRILMPCRAADVPLVIGQSDAVSRGWLPHLLVPSPDEKDPADAGRFYCITPQHREPILRYVSPLPAQEADRRARERVAAGLPRLDPAVPAAQVPDGTPEIARMLLEIFATEGDPEVLSVAVIADHLVRRDPAVWGRWEDKDDRTRRRLIGSALRQHLKKAGVPVEPERITTEDGRLMVYRRADLIKAASA</sequence>
<comment type="caution">
    <text evidence="3">The sequence shown here is derived from an EMBL/GenBank/DDBJ whole genome shotgun (WGS) entry which is preliminary data.</text>
</comment>
<dbReference type="EMBL" id="BAAARJ010000037">
    <property type="protein sequence ID" value="GAA2639974.1"/>
    <property type="molecule type" value="Genomic_DNA"/>
</dbReference>
<dbReference type="InterPro" id="IPR027417">
    <property type="entry name" value="P-loop_NTPase"/>
</dbReference>